<dbReference type="GO" id="GO:0004674">
    <property type="term" value="F:protein serine/threonine kinase activity"/>
    <property type="evidence" value="ECO:0007669"/>
    <property type="project" value="TreeGrafter"/>
</dbReference>
<dbReference type="PANTHER" id="PTHR44329">
    <property type="entry name" value="SERINE/THREONINE-PROTEIN KINASE TNNI3K-RELATED"/>
    <property type="match status" value="1"/>
</dbReference>
<sequence length="235" mass="26801">MNRSSFLLVCLQKIWREAKIWSTLDHPNVARFIGVYYEQDTQRNGIPRLVSTFYRNGTLKDRLVHIHNNHERRQLLLQFLSGLDYLHCNKVIHGDLKPTNVLIDDSWNAVLTDFGLSYVLDAHGFTTTTANAVGTLRYMAPELMNPANTSASALLPTVQSDIWSAGMTGLEILSGNVPYFDQKETGALIHCICRGKIPNRNSYRRVSRETWPALERCWRNPGERPAVSSLIEFLR</sequence>
<dbReference type="InterPro" id="IPR008271">
    <property type="entry name" value="Ser/Thr_kinase_AS"/>
</dbReference>
<dbReference type="PROSITE" id="PS00108">
    <property type="entry name" value="PROTEIN_KINASE_ST"/>
    <property type="match status" value="1"/>
</dbReference>
<organism evidence="6 7">
    <name type="scientific">Suillus fuscotomentosus</name>
    <dbReference type="NCBI Taxonomy" id="1912939"/>
    <lineage>
        <taxon>Eukaryota</taxon>
        <taxon>Fungi</taxon>
        <taxon>Dikarya</taxon>
        <taxon>Basidiomycota</taxon>
        <taxon>Agaricomycotina</taxon>
        <taxon>Agaricomycetes</taxon>
        <taxon>Agaricomycetidae</taxon>
        <taxon>Boletales</taxon>
        <taxon>Suillineae</taxon>
        <taxon>Suillaceae</taxon>
        <taxon>Suillus</taxon>
    </lineage>
</organism>
<dbReference type="PROSITE" id="PS50011">
    <property type="entry name" value="PROTEIN_KINASE_DOM"/>
    <property type="match status" value="1"/>
</dbReference>
<dbReference type="InterPro" id="IPR011009">
    <property type="entry name" value="Kinase-like_dom_sf"/>
</dbReference>
<gene>
    <name evidence="6" type="ORF">F5891DRAFT_954608</name>
</gene>
<dbReference type="CDD" id="cd14014">
    <property type="entry name" value="STKc_PknB_like"/>
    <property type="match status" value="1"/>
</dbReference>
<dbReference type="SMART" id="SM00220">
    <property type="entry name" value="S_TKc"/>
    <property type="match status" value="1"/>
</dbReference>
<dbReference type="InterPro" id="IPR000719">
    <property type="entry name" value="Prot_kinase_dom"/>
</dbReference>
<reference evidence="6" key="1">
    <citation type="journal article" date="2020" name="New Phytol.">
        <title>Comparative genomics reveals dynamic genome evolution in host specialist ectomycorrhizal fungi.</title>
        <authorList>
            <person name="Lofgren L.A."/>
            <person name="Nguyen N.H."/>
            <person name="Vilgalys R."/>
            <person name="Ruytinx J."/>
            <person name="Liao H.L."/>
            <person name="Branco S."/>
            <person name="Kuo A."/>
            <person name="LaButti K."/>
            <person name="Lipzen A."/>
            <person name="Andreopoulos W."/>
            <person name="Pangilinan J."/>
            <person name="Riley R."/>
            <person name="Hundley H."/>
            <person name="Na H."/>
            <person name="Barry K."/>
            <person name="Grigoriev I.V."/>
            <person name="Stajich J.E."/>
            <person name="Kennedy P.G."/>
        </authorList>
    </citation>
    <scope>NUCLEOTIDE SEQUENCE</scope>
    <source>
        <strain evidence="6">FC203</strain>
    </source>
</reference>
<dbReference type="EMBL" id="JABBWK010000035">
    <property type="protein sequence ID" value="KAG1899026.1"/>
    <property type="molecule type" value="Genomic_DNA"/>
</dbReference>
<dbReference type="Pfam" id="PF00069">
    <property type="entry name" value="Pkinase"/>
    <property type="match status" value="1"/>
</dbReference>
<feature type="domain" description="Protein kinase" evidence="5">
    <location>
        <begin position="1"/>
        <end position="235"/>
    </location>
</feature>
<keyword evidence="2" id="KW-0547">Nucleotide-binding</keyword>
<name>A0AAD4E4B6_9AGAM</name>
<evidence type="ECO:0000256" key="3">
    <source>
        <dbReference type="ARBA" id="ARBA00022777"/>
    </source>
</evidence>
<dbReference type="GO" id="GO:0005524">
    <property type="term" value="F:ATP binding"/>
    <property type="evidence" value="ECO:0007669"/>
    <property type="project" value="UniProtKB-KW"/>
</dbReference>
<dbReference type="Gene3D" id="1.10.510.10">
    <property type="entry name" value="Transferase(Phosphotransferase) domain 1"/>
    <property type="match status" value="1"/>
</dbReference>
<keyword evidence="1" id="KW-0808">Transferase</keyword>
<keyword evidence="4" id="KW-0067">ATP-binding</keyword>
<protein>
    <submittedName>
        <fullName evidence="6">Kinase-like domain-containing protein</fullName>
    </submittedName>
</protein>
<comment type="caution">
    <text evidence="6">The sequence shown here is derived from an EMBL/GenBank/DDBJ whole genome shotgun (WGS) entry which is preliminary data.</text>
</comment>
<accession>A0AAD4E4B6</accession>
<evidence type="ECO:0000256" key="1">
    <source>
        <dbReference type="ARBA" id="ARBA00022679"/>
    </source>
</evidence>
<evidence type="ECO:0000259" key="5">
    <source>
        <dbReference type="PROSITE" id="PS50011"/>
    </source>
</evidence>
<dbReference type="InterPro" id="IPR051681">
    <property type="entry name" value="Ser/Thr_Kinases-Pseudokinases"/>
</dbReference>
<dbReference type="PIRSF" id="PIRSF000654">
    <property type="entry name" value="Integrin-linked_kinase"/>
    <property type="match status" value="1"/>
</dbReference>
<evidence type="ECO:0000256" key="4">
    <source>
        <dbReference type="ARBA" id="ARBA00022840"/>
    </source>
</evidence>
<dbReference type="GeneID" id="64669565"/>
<evidence type="ECO:0000313" key="6">
    <source>
        <dbReference type="EMBL" id="KAG1899026.1"/>
    </source>
</evidence>
<proteinExistence type="predicted"/>
<dbReference type="SUPFAM" id="SSF56112">
    <property type="entry name" value="Protein kinase-like (PK-like)"/>
    <property type="match status" value="1"/>
</dbReference>
<dbReference type="PANTHER" id="PTHR44329:SF288">
    <property type="entry name" value="MITOGEN-ACTIVATED PROTEIN KINASE KINASE KINASE 20"/>
    <property type="match status" value="1"/>
</dbReference>
<keyword evidence="7" id="KW-1185">Reference proteome</keyword>
<dbReference type="RefSeq" id="XP_041224602.1">
    <property type="nucleotide sequence ID" value="XM_041375267.1"/>
</dbReference>
<dbReference type="Proteomes" id="UP001195769">
    <property type="component" value="Unassembled WGS sequence"/>
</dbReference>
<evidence type="ECO:0000313" key="7">
    <source>
        <dbReference type="Proteomes" id="UP001195769"/>
    </source>
</evidence>
<dbReference type="AlphaFoldDB" id="A0AAD4E4B6"/>
<evidence type="ECO:0000256" key="2">
    <source>
        <dbReference type="ARBA" id="ARBA00022741"/>
    </source>
</evidence>
<keyword evidence="3 6" id="KW-0418">Kinase</keyword>